<dbReference type="PRINTS" id="PR00461">
    <property type="entry name" value="PLPEROXIDASE"/>
</dbReference>
<organism evidence="11 12">
    <name type="scientific">Hibiscus sabdariffa</name>
    <name type="common">roselle</name>
    <dbReference type="NCBI Taxonomy" id="183260"/>
    <lineage>
        <taxon>Eukaryota</taxon>
        <taxon>Viridiplantae</taxon>
        <taxon>Streptophyta</taxon>
        <taxon>Embryophyta</taxon>
        <taxon>Tracheophyta</taxon>
        <taxon>Spermatophyta</taxon>
        <taxon>Magnoliopsida</taxon>
        <taxon>eudicotyledons</taxon>
        <taxon>Gunneridae</taxon>
        <taxon>Pentapetalae</taxon>
        <taxon>rosids</taxon>
        <taxon>malvids</taxon>
        <taxon>Malvales</taxon>
        <taxon>Malvaceae</taxon>
        <taxon>Malvoideae</taxon>
        <taxon>Hibiscus</taxon>
    </lineage>
</organism>
<evidence type="ECO:0000256" key="7">
    <source>
        <dbReference type="ARBA" id="ARBA00023004"/>
    </source>
</evidence>
<protein>
    <recommendedName>
        <fullName evidence="2 8">Peroxidase</fullName>
        <ecNumber evidence="2 8">1.11.1.7</ecNumber>
    </recommendedName>
</protein>
<comment type="catalytic activity">
    <reaction evidence="1 8">
        <text>2 a phenolic donor + H2O2 = 2 a phenolic radical donor + 2 H2O</text>
        <dbReference type="Rhea" id="RHEA:56136"/>
        <dbReference type="ChEBI" id="CHEBI:15377"/>
        <dbReference type="ChEBI" id="CHEBI:16240"/>
        <dbReference type="ChEBI" id="CHEBI:139520"/>
        <dbReference type="ChEBI" id="CHEBI:139521"/>
        <dbReference type="EC" id="1.11.1.7"/>
    </reaction>
</comment>
<dbReference type="Proteomes" id="UP001472677">
    <property type="component" value="Unassembled WGS sequence"/>
</dbReference>
<keyword evidence="6 8" id="KW-0560">Oxidoreductase</keyword>
<comment type="cofactor">
    <cofactor evidence="8">
        <name>heme b</name>
        <dbReference type="ChEBI" id="CHEBI:60344"/>
    </cofactor>
    <text evidence="8">Binds 1 heme b (iron(II)-protoporphyrin IX) group per subunit.</text>
</comment>
<dbReference type="InterPro" id="IPR000823">
    <property type="entry name" value="Peroxidase_pln"/>
</dbReference>
<dbReference type="PANTHER" id="PTHR31388:SF257">
    <property type="entry name" value="PEROXIDASE"/>
    <property type="match status" value="1"/>
</dbReference>
<sequence>MRGRASLKGYKLSNQVSAEKCGPDPTLSHSAHEGRATNMGDATPQAFTAQSQAITGSKDYNRKKGKQRRFGRLLSSFTHYPRICNLCEAEVETVIHSFKYYSGAKEILSLGEIPASIRNSGVSSIKVWLEEATDSLTETGFAGFILLLWGIWNRRNDKVFDNTLSDAKGVVDRISALHYEFCMAHARTDNGHHPSQSHTFCKKIKGHKLDSLVEVAAFLKGIHLAIRRGWSDATIESGVINVVNGLANPSMELSTLGVQLQPARDIINRFNGLSAVIFDNSYFKNLVGNKGLLHSDQQLFNGGSTDSQVTTYSDNPFTFKADFADAMVKMGNMSLLTGTAGQIRTNCRKVN</sequence>
<dbReference type="PROSITE" id="PS50873">
    <property type="entry name" value="PEROXIDASE_4"/>
    <property type="match status" value="1"/>
</dbReference>
<evidence type="ECO:0000256" key="8">
    <source>
        <dbReference type="RuleBase" id="RU362060"/>
    </source>
</evidence>
<comment type="cofactor">
    <cofactor evidence="8">
        <name>Ca(2+)</name>
        <dbReference type="ChEBI" id="CHEBI:29108"/>
    </cofactor>
    <text evidence="8">Binds 2 calcium ions per subunit.</text>
</comment>
<dbReference type="Gene3D" id="1.10.520.10">
    <property type="match status" value="1"/>
</dbReference>
<keyword evidence="12" id="KW-1185">Reference proteome</keyword>
<comment type="function">
    <text evidence="8">Removal of H(2)O(2), oxidation of toxic reductants, biosynthesis and degradation of lignin, suberization, auxin catabolism, response to environmental stresses such as wounding, pathogen attack and oxidative stress.</text>
</comment>
<comment type="caution">
    <text evidence="11">The sequence shown here is derived from an EMBL/GenBank/DDBJ whole genome shotgun (WGS) entry which is preliminary data.</text>
</comment>
<accession>A0ABR2ERU3</accession>
<comment type="similarity">
    <text evidence="8">Belongs to the peroxidase family. Classical plant (class III) peroxidase subfamily.</text>
</comment>
<evidence type="ECO:0000256" key="1">
    <source>
        <dbReference type="ARBA" id="ARBA00000189"/>
    </source>
</evidence>
<evidence type="ECO:0000313" key="11">
    <source>
        <dbReference type="EMBL" id="KAK8564746.1"/>
    </source>
</evidence>
<dbReference type="InterPro" id="IPR010255">
    <property type="entry name" value="Haem_peroxidase_sf"/>
</dbReference>
<dbReference type="EC" id="1.11.1.7" evidence="2 8"/>
<dbReference type="InterPro" id="IPR002016">
    <property type="entry name" value="Haem_peroxidase"/>
</dbReference>
<dbReference type="SUPFAM" id="SSF48113">
    <property type="entry name" value="Heme-dependent peroxidases"/>
    <property type="match status" value="1"/>
</dbReference>
<evidence type="ECO:0000256" key="3">
    <source>
        <dbReference type="ARBA" id="ARBA00022559"/>
    </source>
</evidence>
<feature type="region of interest" description="Disordered" evidence="9">
    <location>
        <begin position="17"/>
        <end position="41"/>
    </location>
</feature>
<evidence type="ECO:0000256" key="2">
    <source>
        <dbReference type="ARBA" id="ARBA00012313"/>
    </source>
</evidence>
<evidence type="ECO:0000256" key="6">
    <source>
        <dbReference type="ARBA" id="ARBA00023002"/>
    </source>
</evidence>
<evidence type="ECO:0000313" key="12">
    <source>
        <dbReference type="Proteomes" id="UP001472677"/>
    </source>
</evidence>
<keyword evidence="8" id="KW-0376">Hydrogen peroxide</keyword>
<evidence type="ECO:0000256" key="5">
    <source>
        <dbReference type="ARBA" id="ARBA00022723"/>
    </source>
</evidence>
<dbReference type="Pfam" id="PF00141">
    <property type="entry name" value="peroxidase"/>
    <property type="match status" value="1"/>
</dbReference>
<comment type="subcellular location">
    <subcellularLocation>
        <location evidence="8">Secreted</location>
    </subcellularLocation>
</comment>
<keyword evidence="7 8" id="KW-0408">Iron</keyword>
<dbReference type="Gene3D" id="1.10.420.10">
    <property type="entry name" value="Peroxidase, domain 2"/>
    <property type="match status" value="1"/>
</dbReference>
<proteinExistence type="inferred from homology"/>
<feature type="domain" description="Plant heme peroxidase family profile" evidence="10">
    <location>
        <begin position="244"/>
        <end position="351"/>
    </location>
</feature>
<dbReference type="EMBL" id="JBBPBM010000010">
    <property type="protein sequence ID" value="KAK8564746.1"/>
    <property type="molecule type" value="Genomic_DNA"/>
</dbReference>
<evidence type="ECO:0000256" key="4">
    <source>
        <dbReference type="ARBA" id="ARBA00022617"/>
    </source>
</evidence>
<evidence type="ECO:0000259" key="10">
    <source>
        <dbReference type="PROSITE" id="PS50873"/>
    </source>
</evidence>
<gene>
    <name evidence="11" type="ORF">V6N12_058329</name>
</gene>
<keyword evidence="5 8" id="KW-0479">Metal-binding</keyword>
<keyword evidence="4 8" id="KW-0349">Heme</keyword>
<reference evidence="11 12" key="1">
    <citation type="journal article" date="2024" name="G3 (Bethesda)">
        <title>Genome assembly of Hibiscus sabdariffa L. provides insights into metabolisms of medicinal natural products.</title>
        <authorList>
            <person name="Kim T."/>
        </authorList>
    </citation>
    <scope>NUCLEOTIDE SEQUENCE [LARGE SCALE GENOMIC DNA]</scope>
    <source>
        <strain evidence="11">TK-2024</strain>
        <tissue evidence="11">Old leaves</tissue>
    </source>
</reference>
<keyword evidence="8" id="KW-0964">Secreted</keyword>
<name>A0ABR2ERU3_9ROSI</name>
<evidence type="ECO:0000256" key="9">
    <source>
        <dbReference type="SAM" id="MobiDB-lite"/>
    </source>
</evidence>
<keyword evidence="8" id="KW-0106">Calcium</keyword>
<keyword evidence="3 8" id="KW-0575">Peroxidase</keyword>
<dbReference type="PANTHER" id="PTHR31388">
    <property type="entry name" value="PEROXIDASE 72-RELATED"/>
    <property type="match status" value="1"/>
</dbReference>